<evidence type="ECO:0000313" key="4">
    <source>
        <dbReference type="Proteomes" id="UP001595476"/>
    </source>
</evidence>
<keyword evidence="1" id="KW-1133">Transmembrane helix</keyword>
<feature type="transmembrane region" description="Helical" evidence="1">
    <location>
        <begin position="784"/>
        <end position="804"/>
    </location>
</feature>
<dbReference type="Proteomes" id="UP001595476">
    <property type="component" value="Unassembled WGS sequence"/>
</dbReference>
<name>A0ABV7HGB9_9GAMM</name>
<dbReference type="Gene3D" id="2.60.40.3140">
    <property type="match status" value="1"/>
</dbReference>
<evidence type="ECO:0000259" key="2">
    <source>
        <dbReference type="Pfam" id="PF12969"/>
    </source>
</evidence>
<gene>
    <name evidence="3" type="ORF">ACFOEK_17725</name>
</gene>
<dbReference type="InterPro" id="IPR038765">
    <property type="entry name" value="Papain-like_cys_pep_sf"/>
</dbReference>
<keyword evidence="4" id="KW-1185">Reference proteome</keyword>
<accession>A0ABV7HGB9</accession>
<protein>
    <submittedName>
        <fullName evidence="3">DUF3857 domain-containing protein</fullName>
    </submittedName>
</protein>
<feature type="transmembrane region" description="Helical" evidence="1">
    <location>
        <begin position="825"/>
        <end position="846"/>
    </location>
</feature>
<dbReference type="Gene3D" id="3.10.620.30">
    <property type="match status" value="1"/>
</dbReference>
<feature type="transmembrane region" description="Helical" evidence="1">
    <location>
        <begin position="653"/>
        <end position="677"/>
    </location>
</feature>
<comment type="caution">
    <text evidence="3">The sequence shown here is derived from an EMBL/GenBank/DDBJ whole genome shotgun (WGS) entry which is preliminary data.</text>
</comment>
<dbReference type="RefSeq" id="WP_386722805.1">
    <property type="nucleotide sequence ID" value="NZ_JBHRSZ010000007.1"/>
</dbReference>
<feature type="transmembrane region" description="Helical" evidence="1">
    <location>
        <begin position="697"/>
        <end position="714"/>
    </location>
</feature>
<evidence type="ECO:0000313" key="3">
    <source>
        <dbReference type="EMBL" id="MFC3152883.1"/>
    </source>
</evidence>
<dbReference type="InterPro" id="IPR024618">
    <property type="entry name" value="DUF3857"/>
</dbReference>
<reference evidence="4" key="1">
    <citation type="journal article" date="2019" name="Int. J. Syst. Evol. Microbiol.">
        <title>The Global Catalogue of Microorganisms (GCM) 10K type strain sequencing project: providing services to taxonomists for standard genome sequencing and annotation.</title>
        <authorList>
            <consortium name="The Broad Institute Genomics Platform"/>
            <consortium name="The Broad Institute Genome Sequencing Center for Infectious Disease"/>
            <person name="Wu L."/>
            <person name="Ma J."/>
        </authorList>
    </citation>
    <scope>NUCLEOTIDE SEQUENCE [LARGE SCALE GENOMIC DNA]</scope>
    <source>
        <strain evidence="4">KCTC 52438</strain>
    </source>
</reference>
<feature type="domain" description="DUF3857" evidence="2">
    <location>
        <begin position="70"/>
        <end position="226"/>
    </location>
</feature>
<feature type="transmembrane region" description="Helical" evidence="1">
    <location>
        <begin position="726"/>
        <end position="742"/>
    </location>
</feature>
<dbReference type="SUPFAM" id="SSF54001">
    <property type="entry name" value="Cysteine proteinases"/>
    <property type="match status" value="1"/>
</dbReference>
<keyword evidence="1" id="KW-0472">Membrane</keyword>
<evidence type="ECO:0000256" key="1">
    <source>
        <dbReference type="SAM" id="Phobius"/>
    </source>
</evidence>
<feature type="transmembrane region" description="Helical" evidence="1">
    <location>
        <begin position="762"/>
        <end position="778"/>
    </location>
</feature>
<sequence length="971" mass="113192">MDFKTKLIWILLSMVFINQLYADQEYQISKPAKWIDVTEYDPNTPSNTEQLGDTRYILYDRQTNAIENIARYYHFAFQVLNETSVETNGQHFFNFAPSFETLTFHRFDIIRDGQKINQLKPEQINVLHRETEAEGLIYNGELSASFILEDLRPGDIIDYSYTITGQNPALEDNFYEYIDLQWGTPLESLNYSLLWPNEKSIYIQKTNTDIEISETSTQDYKRINLQLDYSEPLTLDSQTPYEYNPRARVSLSNNNEWANIVDWALPLYALDTDTPLLDPIIKDIRQKHSSIKDQASAALHYVQDNIRYLGLELGNHSLVPANIASTLEKRYGDCKGKTLLLLNLLDRLNIESYPALVNNNYITTFNADGVRISAFNHVLLTAFIDGQQYWLDPTINNQETNLDKLYQPDYGEALVLKPGQQQLTMMDSQYSSTLKQVKEVIDLSEGIEQDGQYTITTKLTGYEAELFRREIEANTVEQISKRYLNFYNYYYPDLTPLSPFTTDYADDAFSIVEQYRLPKPWTLSGEQHEVDFYANAISPFLKQPNTTIRTSPYSLTHPVNIEQTIKVNLHKDSWNLYDETNQVSNAYFTLNREVSFNHQTNQLTLKYHYQTHQNTVPVDDFSGFLKDLNNAYDLTNYGLYWHLPAPTMEETDYLPYFIIGYFSVGALLLVLAFIMLIREKRPDDYEAKFYPVDNIKYLALSFMTFGVYTVYWLYKNWQYIKERDQSNIMPLARAIFSIIWYYPLAKQIFLINKDKLTKRDHAIISLLLVAFIIGYLISNTQGIYVFLGLAFQIFCVFFLVLLVNMQNPVRSPGYLHNSKWRIRHLFAAIPLSIFLAFTFATSIYFIPSTHVVDGHKIWDNDLKFMYRAKILEPGERLGLFYSSDLFSIQKDGNGLTDRKVFSYWKEDNQLVREYAYFDEIDDISLDQSTGSTLDDSTLTITRTDGSNFILYLSKESFGDKRFVKSLKERMR</sequence>
<organism evidence="3 4">
    <name type="scientific">Litoribrevibacter euphylliae</name>
    <dbReference type="NCBI Taxonomy" id="1834034"/>
    <lineage>
        <taxon>Bacteria</taxon>
        <taxon>Pseudomonadati</taxon>
        <taxon>Pseudomonadota</taxon>
        <taxon>Gammaproteobacteria</taxon>
        <taxon>Oceanospirillales</taxon>
        <taxon>Oceanospirillaceae</taxon>
        <taxon>Litoribrevibacter</taxon>
    </lineage>
</organism>
<proteinExistence type="predicted"/>
<dbReference type="EMBL" id="JBHRSZ010000007">
    <property type="protein sequence ID" value="MFC3152883.1"/>
    <property type="molecule type" value="Genomic_DNA"/>
</dbReference>
<dbReference type="Pfam" id="PF12969">
    <property type="entry name" value="DUF3857"/>
    <property type="match status" value="1"/>
</dbReference>
<keyword evidence="1" id="KW-0812">Transmembrane</keyword>